<dbReference type="InterPro" id="IPR058248">
    <property type="entry name" value="Lxx211020-like"/>
</dbReference>
<feature type="region of interest" description="Disordered" evidence="1">
    <location>
        <begin position="22"/>
        <end position="41"/>
    </location>
</feature>
<name>A0ABQ1F9N3_9SPHN</name>
<dbReference type="SUPFAM" id="SSF110087">
    <property type="entry name" value="DR1885-like metal-binding protein"/>
    <property type="match status" value="1"/>
</dbReference>
<protein>
    <recommendedName>
        <fullName evidence="4">Copper chaperone PCu(A)C</fullName>
    </recommendedName>
</protein>
<dbReference type="PANTHER" id="PTHR36302">
    <property type="entry name" value="BLR7088 PROTEIN"/>
    <property type="match status" value="1"/>
</dbReference>
<dbReference type="Pfam" id="PF04314">
    <property type="entry name" value="PCuAC"/>
    <property type="match status" value="1"/>
</dbReference>
<proteinExistence type="predicted"/>
<dbReference type="PROSITE" id="PS51257">
    <property type="entry name" value="PROKAR_LIPOPROTEIN"/>
    <property type="match status" value="1"/>
</dbReference>
<evidence type="ECO:0000256" key="1">
    <source>
        <dbReference type="SAM" id="MobiDB-lite"/>
    </source>
</evidence>
<comment type="caution">
    <text evidence="2">The sequence shown here is derived from an EMBL/GenBank/DDBJ whole genome shotgun (WGS) entry which is preliminary data.</text>
</comment>
<reference evidence="3" key="1">
    <citation type="journal article" date="2019" name="Int. J. Syst. Evol. Microbiol.">
        <title>The Global Catalogue of Microorganisms (GCM) 10K type strain sequencing project: providing services to taxonomists for standard genome sequencing and annotation.</title>
        <authorList>
            <consortium name="The Broad Institute Genomics Platform"/>
            <consortium name="The Broad Institute Genome Sequencing Center for Infectious Disease"/>
            <person name="Wu L."/>
            <person name="Ma J."/>
        </authorList>
    </citation>
    <scope>NUCLEOTIDE SEQUENCE [LARGE SCALE GENOMIC DNA]</scope>
    <source>
        <strain evidence="3">CGMCC 1.15297</strain>
    </source>
</reference>
<keyword evidence="3" id="KW-1185">Reference proteome</keyword>
<dbReference type="EMBL" id="BMID01000001">
    <property type="protein sequence ID" value="GGA04083.1"/>
    <property type="molecule type" value="Genomic_DNA"/>
</dbReference>
<dbReference type="InterPro" id="IPR036182">
    <property type="entry name" value="PCuAC_sf"/>
</dbReference>
<dbReference type="Gene3D" id="2.60.40.1890">
    <property type="entry name" value="PCu(A)C copper chaperone"/>
    <property type="match status" value="1"/>
</dbReference>
<gene>
    <name evidence="2" type="ORF">GCM10010923_11350</name>
</gene>
<evidence type="ECO:0008006" key="4">
    <source>
        <dbReference type="Google" id="ProtNLM"/>
    </source>
</evidence>
<dbReference type="InterPro" id="IPR007410">
    <property type="entry name" value="LpqE-like"/>
</dbReference>
<sequence length="164" mass="16829">MRQTLLGTSLVIGLAMLAACDRAPEQPPQEQSAIEGPDGREGISVGDARLVLPLVEGRPGALYLTVANDGASAAELAAIYVEGAERVELHESRMEGGAMAMAAVDAIPLPAAGSVVLEQGGLHAMVFGLAPDFDADSTEITLIFADGDKTSIEARVTTVAEASN</sequence>
<organism evidence="2 3">
    <name type="scientific">Blastomonas marina</name>
    <dbReference type="NCBI Taxonomy" id="1867408"/>
    <lineage>
        <taxon>Bacteria</taxon>
        <taxon>Pseudomonadati</taxon>
        <taxon>Pseudomonadota</taxon>
        <taxon>Alphaproteobacteria</taxon>
        <taxon>Sphingomonadales</taxon>
        <taxon>Sphingomonadaceae</taxon>
        <taxon>Blastomonas</taxon>
    </lineage>
</organism>
<evidence type="ECO:0000313" key="3">
    <source>
        <dbReference type="Proteomes" id="UP000603317"/>
    </source>
</evidence>
<evidence type="ECO:0000313" key="2">
    <source>
        <dbReference type="EMBL" id="GGA04083.1"/>
    </source>
</evidence>
<dbReference type="PANTHER" id="PTHR36302:SF1">
    <property type="entry name" value="COPPER CHAPERONE PCU(A)C"/>
    <property type="match status" value="1"/>
</dbReference>
<accession>A0ABQ1F9N3</accession>
<dbReference type="Proteomes" id="UP000603317">
    <property type="component" value="Unassembled WGS sequence"/>
</dbReference>